<evidence type="ECO:0000313" key="2">
    <source>
        <dbReference type="Proteomes" id="UP000317778"/>
    </source>
</evidence>
<accession>A0A532UXI3</accession>
<dbReference type="EMBL" id="NJBO01000023">
    <property type="protein sequence ID" value="TKJ39666.1"/>
    <property type="molecule type" value="Genomic_DNA"/>
</dbReference>
<dbReference type="AlphaFoldDB" id="A0A532UXI3"/>
<evidence type="ECO:0008006" key="3">
    <source>
        <dbReference type="Google" id="ProtNLM"/>
    </source>
</evidence>
<reference evidence="1 2" key="1">
    <citation type="submission" date="2017-06" db="EMBL/GenBank/DDBJ databases">
        <title>Novel microbial phyla capable of carbon fixation and sulfur reduction in deep-sea sediments.</title>
        <authorList>
            <person name="Huang J."/>
            <person name="Baker B."/>
            <person name="Wang Y."/>
        </authorList>
    </citation>
    <scope>NUCLEOTIDE SEQUENCE [LARGE SCALE GENOMIC DNA]</scope>
    <source>
        <strain evidence="1">B3_TA06</strain>
    </source>
</reference>
<name>A0A532UXI3_UNCT6</name>
<dbReference type="Proteomes" id="UP000317778">
    <property type="component" value="Unassembled WGS sequence"/>
</dbReference>
<sequence>MKRAIVIVLAAVVAAFAIQAGGFGGPMAIGMMPNFEGLNAELARYNDTFFGGSRGPEFSGPMFLIGGQGKGFVEGFSVGGWGAGFFKEATGDSCKVIMGYGMGYGEFGYRFNIADIVLIGPVLQIGGGGLGLHIGRYRAGGGFGSPTDDGTDNDEFFADDESYDAGKGFLNVGAAAEITLLFPANERKTAFGGLNVKGGYLYPIYESDWWDEHGYSIDKDAVSFNMDGPFVSVGVVFGGSSRVETNDDEWEEWE</sequence>
<organism evidence="1 2">
    <name type="scientific">candidate division TA06 bacterium B3_TA06</name>
    <dbReference type="NCBI Taxonomy" id="2012487"/>
    <lineage>
        <taxon>Bacteria</taxon>
        <taxon>Bacteria division TA06</taxon>
    </lineage>
</organism>
<gene>
    <name evidence="1" type="ORF">CEE36_10230</name>
</gene>
<comment type="caution">
    <text evidence="1">The sequence shown here is derived from an EMBL/GenBank/DDBJ whole genome shotgun (WGS) entry which is preliminary data.</text>
</comment>
<protein>
    <recommendedName>
        <fullName evidence="3">Outer membrane protein beta-barrel domain-containing protein</fullName>
    </recommendedName>
</protein>
<evidence type="ECO:0000313" key="1">
    <source>
        <dbReference type="EMBL" id="TKJ39666.1"/>
    </source>
</evidence>
<proteinExistence type="predicted"/>